<evidence type="ECO:0008006" key="3">
    <source>
        <dbReference type="Google" id="ProtNLM"/>
    </source>
</evidence>
<dbReference type="EMBL" id="FIIB01000028">
    <property type="protein sequence ID" value="CYV89109.1"/>
    <property type="molecule type" value="Genomic_DNA"/>
</dbReference>
<name>A0A0Z8LE68_STRSU</name>
<reference evidence="1 2" key="1">
    <citation type="submission" date="2016-02" db="EMBL/GenBank/DDBJ databases">
        <authorList>
            <consortium name="Pathogen Informatics"/>
        </authorList>
    </citation>
    <scope>NUCLEOTIDE SEQUENCE [LARGE SCALE GENOMIC DNA]</scope>
    <source>
        <strain evidence="1 2">LSS78</strain>
    </source>
</reference>
<accession>A0A0Z8LE68</accession>
<evidence type="ECO:0000313" key="1">
    <source>
        <dbReference type="EMBL" id="CYV89109.1"/>
    </source>
</evidence>
<dbReference type="RefSeq" id="WP_044682970.1">
    <property type="nucleotide sequence ID" value="NZ_CEHN01000120.1"/>
</dbReference>
<gene>
    <name evidence="1" type="ORF">ERS132440_02055</name>
</gene>
<sequence>MGKAEIRANISYYRGQRNKLRGKIAKLRNARIRLYQTSTKVKYVLNSHEAIKSQYHLAGTPYLEMTDREKEEIKSVERYFKTQKEFFLEEIDRKISQYETSIASYDRSIYMLQEALAMADD</sequence>
<organism evidence="1 2">
    <name type="scientific">Streptococcus suis</name>
    <dbReference type="NCBI Taxonomy" id="1307"/>
    <lineage>
        <taxon>Bacteria</taxon>
        <taxon>Bacillati</taxon>
        <taxon>Bacillota</taxon>
        <taxon>Bacilli</taxon>
        <taxon>Lactobacillales</taxon>
        <taxon>Streptococcaceae</taxon>
        <taxon>Streptococcus</taxon>
    </lineage>
</organism>
<dbReference type="Proteomes" id="UP000074356">
    <property type="component" value="Unassembled WGS sequence"/>
</dbReference>
<evidence type="ECO:0000313" key="2">
    <source>
        <dbReference type="Proteomes" id="UP000074356"/>
    </source>
</evidence>
<dbReference type="AlphaFoldDB" id="A0A0Z8LE68"/>
<protein>
    <recommendedName>
        <fullName evidence="3">Relaxase</fullName>
    </recommendedName>
</protein>
<proteinExistence type="predicted"/>